<dbReference type="InterPro" id="IPR016024">
    <property type="entry name" value="ARM-type_fold"/>
</dbReference>
<organism evidence="6 7">
    <name type="scientific">Starmerella bacillaris</name>
    <name type="common">Yeast</name>
    <name type="synonym">Candida zemplinina</name>
    <dbReference type="NCBI Taxonomy" id="1247836"/>
    <lineage>
        <taxon>Eukaryota</taxon>
        <taxon>Fungi</taxon>
        <taxon>Dikarya</taxon>
        <taxon>Ascomycota</taxon>
        <taxon>Saccharomycotina</taxon>
        <taxon>Dipodascomycetes</taxon>
        <taxon>Dipodascales</taxon>
        <taxon>Trichomonascaceae</taxon>
        <taxon>Starmerella</taxon>
    </lineage>
</organism>
<feature type="compositionally biased region" description="Low complexity" evidence="2">
    <location>
        <begin position="2164"/>
        <end position="2178"/>
    </location>
</feature>
<dbReference type="InterPro" id="IPR011009">
    <property type="entry name" value="Kinase-like_dom_sf"/>
</dbReference>
<evidence type="ECO:0000256" key="2">
    <source>
        <dbReference type="SAM" id="MobiDB-lite"/>
    </source>
</evidence>
<dbReference type="InterPro" id="IPR003152">
    <property type="entry name" value="FATC_dom"/>
</dbReference>
<feature type="domain" description="FAT" evidence="4">
    <location>
        <begin position="2558"/>
        <end position="3113"/>
    </location>
</feature>
<feature type="region of interest" description="Disordered" evidence="2">
    <location>
        <begin position="165"/>
        <end position="192"/>
    </location>
</feature>
<evidence type="ECO:0000259" key="5">
    <source>
        <dbReference type="PROSITE" id="PS51190"/>
    </source>
</evidence>
<evidence type="ECO:0000313" key="6">
    <source>
        <dbReference type="EMBL" id="GMM50440.1"/>
    </source>
</evidence>
<proteinExistence type="inferred from homology"/>
<dbReference type="PROSITE" id="PS51189">
    <property type="entry name" value="FAT"/>
    <property type="match status" value="1"/>
</dbReference>
<dbReference type="EMBL" id="BTGC01000003">
    <property type="protein sequence ID" value="GMM50440.1"/>
    <property type="molecule type" value="Genomic_DNA"/>
</dbReference>
<dbReference type="InterPro" id="IPR050517">
    <property type="entry name" value="DDR_Repair_Kinase"/>
</dbReference>
<dbReference type="Pfam" id="PF20206">
    <property type="entry name" value="Tra1_ring"/>
    <property type="match status" value="2"/>
</dbReference>
<comment type="caution">
    <text evidence="6">The sequence shown here is derived from an EMBL/GenBank/DDBJ whole genome shotgun (WGS) entry which is preliminary data.</text>
</comment>
<dbReference type="GO" id="GO:0035267">
    <property type="term" value="C:NuA4 histone acetyltransferase complex"/>
    <property type="evidence" value="ECO:0007669"/>
    <property type="project" value="TreeGrafter"/>
</dbReference>
<dbReference type="InterPro" id="IPR000403">
    <property type="entry name" value="PI3/4_kinase_cat_dom"/>
</dbReference>
<dbReference type="Proteomes" id="UP001362899">
    <property type="component" value="Unassembled WGS sequence"/>
</dbReference>
<keyword evidence="7" id="KW-1185">Reference proteome</keyword>
<dbReference type="Gene3D" id="1.25.10.10">
    <property type="entry name" value="Leucine-rich Repeat Variant"/>
    <property type="match status" value="1"/>
</dbReference>
<dbReference type="SUPFAM" id="SSF48371">
    <property type="entry name" value="ARM repeat"/>
    <property type="match status" value="3"/>
</dbReference>
<dbReference type="Pfam" id="PF20175">
    <property type="entry name" value="Tra1_central"/>
    <property type="match status" value="2"/>
</dbReference>
<dbReference type="PROSITE" id="PS51190">
    <property type="entry name" value="FATC"/>
    <property type="match status" value="1"/>
</dbReference>
<dbReference type="InterPro" id="IPR046805">
    <property type="entry name" value="Tra1_ring"/>
</dbReference>
<dbReference type="PANTHER" id="PTHR11139:SF1">
    <property type="entry name" value="TRANSFORMATION_TRANSCRIPTION DOMAIN-ASSOCIATED PROTEIN"/>
    <property type="match status" value="1"/>
</dbReference>
<dbReference type="PANTHER" id="PTHR11139">
    <property type="entry name" value="ATAXIA TELANGIECTASIA MUTATED ATM -RELATED"/>
    <property type="match status" value="1"/>
</dbReference>
<feature type="compositionally biased region" description="Acidic residues" evidence="2">
    <location>
        <begin position="1687"/>
        <end position="1697"/>
    </location>
</feature>
<feature type="compositionally biased region" description="Low complexity" evidence="2">
    <location>
        <begin position="2185"/>
        <end position="2196"/>
    </location>
</feature>
<dbReference type="InterPro" id="IPR011989">
    <property type="entry name" value="ARM-like"/>
</dbReference>
<name>A0AAV5RFY7_STABA</name>
<evidence type="ECO:0000256" key="1">
    <source>
        <dbReference type="ARBA" id="ARBA00007234"/>
    </source>
</evidence>
<dbReference type="GO" id="GO:0006355">
    <property type="term" value="P:regulation of DNA-templated transcription"/>
    <property type="evidence" value="ECO:0007669"/>
    <property type="project" value="TreeGrafter"/>
</dbReference>
<dbReference type="InterPro" id="IPR003151">
    <property type="entry name" value="PIK-rel_kinase_FAT"/>
</dbReference>
<feature type="compositionally biased region" description="Polar residues" evidence="2">
    <location>
        <begin position="3128"/>
        <end position="3163"/>
    </location>
</feature>
<comment type="similarity">
    <text evidence="1">Belongs to the PI3/PI4-kinase family. TRA1 subfamily.</text>
</comment>
<evidence type="ECO:0000259" key="4">
    <source>
        <dbReference type="PROSITE" id="PS51189"/>
    </source>
</evidence>
<dbReference type="Pfam" id="PF02260">
    <property type="entry name" value="FATC"/>
    <property type="match status" value="1"/>
</dbReference>
<protein>
    <submittedName>
        <fullName evidence="6">Histone acetyltransferase</fullName>
    </submittedName>
</protein>
<dbReference type="SMART" id="SM01343">
    <property type="entry name" value="FATC"/>
    <property type="match status" value="1"/>
</dbReference>
<feature type="region of interest" description="Disordered" evidence="2">
    <location>
        <begin position="3125"/>
        <end position="3177"/>
    </location>
</feature>
<feature type="compositionally biased region" description="Low complexity" evidence="2">
    <location>
        <begin position="170"/>
        <end position="190"/>
    </location>
</feature>
<evidence type="ECO:0000259" key="3">
    <source>
        <dbReference type="PROSITE" id="PS50290"/>
    </source>
</evidence>
<evidence type="ECO:0000313" key="7">
    <source>
        <dbReference type="Proteomes" id="UP001362899"/>
    </source>
</evidence>
<feature type="region of interest" description="Disordered" evidence="2">
    <location>
        <begin position="2160"/>
        <end position="2196"/>
    </location>
</feature>
<dbReference type="InterPro" id="IPR036940">
    <property type="entry name" value="PI3/4_kinase_cat_sf"/>
</dbReference>
<dbReference type="PROSITE" id="PS50290">
    <property type="entry name" value="PI3_4_KINASE_3"/>
    <property type="match status" value="1"/>
</dbReference>
<dbReference type="GO" id="GO:0006281">
    <property type="term" value="P:DNA repair"/>
    <property type="evidence" value="ECO:0007669"/>
    <property type="project" value="TreeGrafter"/>
</dbReference>
<dbReference type="Pfam" id="PF02259">
    <property type="entry name" value="FAT"/>
    <property type="match status" value="1"/>
</dbReference>
<feature type="domain" description="FATC" evidence="5">
    <location>
        <begin position="3676"/>
        <end position="3708"/>
    </location>
</feature>
<accession>A0AAV5RFY7</accession>
<dbReference type="GO" id="GO:0000124">
    <property type="term" value="C:SAGA complex"/>
    <property type="evidence" value="ECO:0007669"/>
    <property type="project" value="TreeGrafter"/>
</dbReference>
<dbReference type="Gene3D" id="1.10.1070.11">
    <property type="entry name" value="Phosphatidylinositol 3-/4-kinase, catalytic domain"/>
    <property type="match status" value="1"/>
</dbReference>
<dbReference type="SMART" id="SM00146">
    <property type="entry name" value="PI3Kc"/>
    <property type="match status" value="1"/>
</dbReference>
<dbReference type="GO" id="GO:0005634">
    <property type="term" value="C:nucleus"/>
    <property type="evidence" value="ECO:0007669"/>
    <property type="project" value="TreeGrafter"/>
</dbReference>
<feature type="region of interest" description="Disordered" evidence="2">
    <location>
        <begin position="1677"/>
        <end position="1698"/>
    </location>
</feature>
<feature type="compositionally biased region" description="Low complexity" evidence="2">
    <location>
        <begin position="3168"/>
        <end position="3177"/>
    </location>
</feature>
<dbReference type="InterPro" id="IPR046807">
    <property type="entry name" value="Tra1_central"/>
</dbReference>
<dbReference type="CDD" id="cd05163">
    <property type="entry name" value="PIKK_TRRAP"/>
    <property type="match status" value="1"/>
</dbReference>
<dbReference type="SUPFAM" id="SSF56112">
    <property type="entry name" value="Protein kinase-like (PK-like)"/>
    <property type="match status" value="1"/>
</dbReference>
<dbReference type="InterPro" id="IPR014009">
    <property type="entry name" value="PIK_FAT"/>
</dbReference>
<dbReference type="Pfam" id="PF00454">
    <property type="entry name" value="PI3_PI4_kinase"/>
    <property type="match status" value="1"/>
</dbReference>
<gene>
    <name evidence="6" type="ORF">DASB73_013980</name>
</gene>
<feature type="domain" description="PI3K/PI4K catalytic" evidence="3">
    <location>
        <begin position="3350"/>
        <end position="3673"/>
    </location>
</feature>
<sequence length="3708" mass="417448">MSGIVEGYVTQLGDSSLDSRSKLNVVVELRDSVEMGQITADSELFVSNLLPVLLKLLEETQVSMQSNSTEHKIRNCVLDTIYRLQPTDALEPQAGALIDLATKIIKEDNEENGVLCMKFIANIFRFYKTKLSEHVVPFIQLIITIIEHVPAVIREYFDNLDADSSENNKSPVLPSTPSGTTPVTPSSSVSLQAGQNNNVNTLCPAISSLKVLMESPIIMVVLANHHRQLVSEYFPTFVPRVLGILTLEAKPQADEHARASEAGTFFTGVSPVIRNSQYSSQYTDLITVQIKFISFIVFVIRSFAPILNTQISIVPSMIIRLLKDCPPHAYMARKELLVALRHIVNTEHRRHFVTYVNLFLEERILIGSGLTAKLTLRPLAYNTVAELVHHVRSDLSPMQIWRTVDVFLSNLNDPNFGAHFQSMCVRLLLNILDRLSNFPRPEQCRYILLLVLLSVTERLKEYNEQMSEQCQIFNKARNIIHTSIDSTTSVKDCKVMTRNLLVFSRSLAFSLKASNPPALHRVLEAQWQDSAKVFGLSAVEIFRELFKQTLAALKLKPVIEDSTASKEYMDAIVAFFMQLDTATFTEIFGQEIEGFVDSTIETPVLLHLTYLLTGNEATSASFCAILLDHLMDKRLKSLGESKGVGSPGNTVLKLFKQCFSAVNLFPTTNELVILPHLKNILVKSLEYAKDAPEPSRYFALLQSLFRTLGGGRFDNVYKTVLPLLHYLLDTLNHRLASAKLDEERDAYAELCLTVPVRLSLMVPHLNYLMKPLVQALSAKNTDLVAQGLRTLELCVDNLTASYFDPHIEPVLPQIIPALYKHLKPLPYDHKLSHTTLRVLGKLGGRSRAYASSVPADFNFTNSLDQDLSVSLTFEPNVEANIRVTPAVQTALRILDAPLPVFSAENRRNAYRLLSAVLLKHIPTSTSALNIESVVANMRGHVRAEELNDAPPLENAPIDRDGRQMAIQFIEKLLDGIFCACGDPELREEAFNLLVSVAEHIMLLDIGEFNTDRRRALRPFNVNEHEGRLFVPQKTFVNAIVNALSHYNPDIADAALDCIRRIHTLCTEICTDTETHRYPLFRYIFAKVSHSCFDESWYVKRGAVRGMSVILKETNLSKSWLMVRVLEISRTFLFVIKDTSGNGSGSDSSVPNSVANLASDLLLYILENIEHKPGERYFSLLTSMLAFELESSCPQSRLTAKKSLSYIAKTVNKTVSEILVPVTDVFLTPIYMKPLRALPFAMQVGYIDAISFCLELPDTFLKFDDKFNRMIEEALALVDAEDESLTSAHRVFEYTTNKQLTELRSVCIKMLSQVVCISDTVNANAAANNSQVTDSTSTISPAIRARILACFFKTMINAPKSAVDAAYEALKSVLVVSPKLPKELLQSGLKPILLPLSEFKRLNVGVLDCLTRLLELLNYNFRVEIGTKLLTHLRTFAEPTRLYPLAGKVLANDDKIAVGVALVNVFHMLPPAAHSFIAPLVTTVNTIEQILRRIQTSPFREPLAKFLSKYPKESYDFFLERLGDQRLGAMFSDMVDRSKELHSYTSQSIGERIVLLKDDVDDDTCMKFCNLVRLVGTLKGNRRDWLSILLKNVQPVVSHTKTLAMTSNLHLDVPFAVDMLQKIIAAELTTEFNFEMLQLLVDSISKVGMQISFDINSALWMSFIGDTKGLSDSERKQIDSSTAKNDNAEDSMDVDEVDTEKKDVEISGNAMDVDDDHIDRIKLAQSWLDFAVPLAADCTLCSKSREFYLRFTNVLLLYHAEAKGYSDDALLDLCNCGENGWVDKVHKLVWLNTDNLIPKEGEYGNIRGSGLGSTTLDWSSIQFLSLSVLMVKYASTALTHLRKDVIKFGWRYIVMEDIYSKVSAYVLITHFIAKFETIQRIVVQIYMALLKTSQTESRPLVQQCLDELATVLPQRLSPNYWARGPRLALAEDGHGVVNIANVCLFLAKHTKMFYPYRESYMPFIVSAMARLSHMSNQALDIDLAELITEWEQQAHEESNDSSKEVTTTKGYTLPHSMKQTIIIYLVRFITAQPTRTTRDPKAAQRVLTSLDKLLSLWPDVTVELTFFDRALLRPDLNASAQSLQSAFDALRVVETALRHCSGKYISEHASEICLILERPLHSNSHIINELVISILSNVMKKDETETVLKLVLTALSELISPDPNPANTNPTPAPSTGTTINPTVAPPSTANNSNSANNSVNSNWVGIASEAIKVQPNCIDDQMSSIIKALSKMAKDFAENGNGNSSVLIQALKIVTSRISVLGDQRRAFLTLLAHIGERVQDTKVSHFVLETLDDWVFGTEAFPTIKEKAALLLKLQVAFTDATLVSKYFDLIVGIFNDPKLRHTELPARLEQPFLIGCMTQHHPQARKQLLRILNDSIDRSISKRLVYVLQEQNWEAVADQQWLAPALAILLAVVKVNKKLDIDIDMAFAPVEVLQYSIASVSRTGIDVDSSSELQKFIERCVDLLGRIDKIDTLEFIEPLLNLITVDPHLVNDVWIDLFPNLISNAYNDKERTDLLQSTVVLLSKEYNLRQCNKRPNVVQTILTGLADAKQMVPPQLTKYLATSYSAWFPALQICESMTTVVENPTPLVSKVTDDTLAELYAALGEDDFFYGHWRSKSKFPITAAALSYEQCGMWSKAMHLHETAQLRARSGALPFGESEYNLWEDHWILCAEKLQHWEILADIARHEGFTDLLLECQWRLSDWLADRETLSSTIRMVMDVPTPRREVFQTFLSLQGSVQKPEALQHLSQNCDEGIQLTLSRWHALPETYCHAHDPLLHTFQQFVEFMEAAQVYTSLQATTVLNLESKSQELKGVMQAWHDRLPNIWDDINMWSDLAAWRQHVFGIVNRVYLPLVPQVQASQSGNGASSSAAYRGYHEIAWTINRFAHTARKQGLPEVCITQLSKIYTLPNIEIQEAFLKLREQAKCHLQNPKELATGLDVIANTNLVFFGNPQKSEFFALKGESLAKLGQYDHANSAFSTAVQIDVYLAKAWASWGHFNDSRYQDKPDDASFAAAAAVCYLHAAGLYKNHKSRKLLGRLLWLLAVDDKGGVMNAFNNYKSDTPTWFWISYIPQLITALSQREAKYAAAILSKIAKSYPQAVHFHLRTAKEEYAVLQRLLSKDSENKSNANAGRTENRDSSNPSENMNSTNGPNGTNGIGQESSEKGPNTAGAPNTAAPWAYTDEIMNMVKTAYPLLALSLETLVDQLHHRFKSPGDEDAYRLIVALLNDGLSYLGRQPGNKDEQLPANTQANVNRFAESVIPEATRPQFEADFVNPKPTVDVYIQRLRKWRNRLEAKLDSRPYRVNLEALSPPLGEFHYQKFEDIEIPGQSMDLTDDNHYFRKITRFVPSVDLVRSYGICYKRIAMKANDGSTHRFAVQFPAARNCRREERVSQVFKALSKALDHSPQTRRRNLKFNLPNAVPLNMYIRMVQDDEDYISFYQIYEKYCKKSGISRDAPFDYQVEKLRLASDPSFKHDITSVKMEILSGIQSEIIPSNIMENYFKQEYRSYDDFWRFRRQFSYSYAVASFMVLVLSANNRYPHKFHINLRTGQVWASDMLPLVSQIRQAPTYLNGEPVAFRLTPNLQTLMGPTAIEGVFAPSLLVIAKALTNPEFDLHSFLPVFIRDEVIAWFAHQLSHNLRLPNGLNDKGVIEVINSNVDAISKRAISLLHVHHNLSVNQSVLDLISLAVNPKSLAVTDILWMPYF</sequence>
<reference evidence="6 7" key="1">
    <citation type="journal article" date="2023" name="Elife">
        <title>Identification of key yeast species and microbe-microbe interactions impacting larval growth of Drosophila in the wild.</title>
        <authorList>
            <person name="Mure A."/>
            <person name="Sugiura Y."/>
            <person name="Maeda R."/>
            <person name="Honda K."/>
            <person name="Sakurai N."/>
            <person name="Takahashi Y."/>
            <person name="Watada M."/>
            <person name="Katoh T."/>
            <person name="Gotoh A."/>
            <person name="Gotoh Y."/>
            <person name="Taniguchi I."/>
            <person name="Nakamura K."/>
            <person name="Hayashi T."/>
            <person name="Katayama T."/>
            <person name="Uemura T."/>
            <person name="Hattori Y."/>
        </authorList>
    </citation>
    <scope>NUCLEOTIDE SEQUENCE [LARGE SCALE GENOMIC DNA]</scope>
    <source>
        <strain evidence="6 7">SB-73</strain>
    </source>
</reference>